<keyword evidence="8" id="KW-1185">Reference proteome</keyword>
<dbReference type="InterPro" id="IPR008874">
    <property type="entry name" value="TraT_complement-R"/>
</dbReference>
<protein>
    <submittedName>
        <fullName evidence="7">Conjugal transfer protein TraT</fullName>
    </submittedName>
</protein>
<feature type="signal peptide" evidence="6">
    <location>
        <begin position="1"/>
        <end position="24"/>
    </location>
</feature>
<dbReference type="EMBL" id="CP013650">
    <property type="protein sequence ID" value="ALS97350.1"/>
    <property type="molecule type" value="Genomic_DNA"/>
</dbReference>
<comment type="subcellular location">
    <subcellularLocation>
        <location evidence="1">Cell outer membrane</location>
        <topology evidence="1">Lipid-anchor</topology>
    </subcellularLocation>
</comment>
<keyword evidence="3 6" id="KW-0472">Membrane</keyword>
<evidence type="ECO:0000256" key="1">
    <source>
        <dbReference type="ARBA" id="ARBA00004459"/>
    </source>
</evidence>
<keyword evidence="2 6" id="KW-0732">Signal</keyword>
<reference evidence="7 8" key="1">
    <citation type="submission" date="2015-12" db="EMBL/GenBank/DDBJ databases">
        <title>Complete genome of Lacimicrobium alkaliphilum KCTC 32984.</title>
        <authorList>
            <person name="Kim S.-G."/>
            <person name="Lee Y.-J."/>
        </authorList>
    </citation>
    <scope>NUCLEOTIDE SEQUENCE [LARGE SCALE GENOMIC DNA]</scope>
    <source>
        <strain evidence="7 8">YelD216</strain>
    </source>
</reference>
<dbReference type="GO" id="GO:0009279">
    <property type="term" value="C:cell outer membrane"/>
    <property type="evidence" value="ECO:0007669"/>
    <property type="project" value="UniProtKB-SubCell"/>
</dbReference>
<dbReference type="Pfam" id="PF05818">
    <property type="entry name" value="TraT"/>
    <property type="match status" value="1"/>
</dbReference>
<accession>A0A0U2JIC4</accession>
<sequence>MKKWMHTFKIFMLGMVMLGLTGCAAMHTSIAKKDLDVQTKLSTSIFVDPVPKEKRKIYLEVRSAVMEFDRNAFRTALHNQIGQSGNGYTFTEDPEEAQYTMSVFVRQLEKASPSAAENALRSGYEGVAVGAAASYATGGSYRGAAAAGLVGGLVSTAANAFVKDVTYLLVADIQIQERAKKGVIVRKDSKVNAKISDDGATTTTYSEASNLKEYRTRVVTTANKANLELAEAQPMMFDKTAYAMASFF</sequence>
<dbReference type="Proteomes" id="UP000068447">
    <property type="component" value="Chromosome"/>
</dbReference>
<dbReference type="KEGG" id="lal:AT746_03055"/>
<dbReference type="PIRSF" id="PIRSF002859">
    <property type="entry name" value="Lipo_traT"/>
    <property type="match status" value="1"/>
</dbReference>
<dbReference type="STRING" id="1526571.AT746_03055"/>
<keyword evidence="5" id="KW-0449">Lipoprotein</keyword>
<evidence type="ECO:0000313" key="7">
    <source>
        <dbReference type="EMBL" id="ALS97350.1"/>
    </source>
</evidence>
<proteinExistence type="predicted"/>
<evidence type="ECO:0000313" key="8">
    <source>
        <dbReference type="Proteomes" id="UP000068447"/>
    </source>
</evidence>
<name>A0A0U2JIC4_9ALTE</name>
<feature type="chain" id="PRO_5019883545" evidence="6">
    <location>
        <begin position="25"/>
        <end position="248"/>
    </location>
</feature>
<dbReference type="RefSeq" id="WP_062476251.1">
    <property type="nucleotide sequence ID" value="NZ_CP013650.1"/>
</dbReference>
<keyword evidence="4" id="KW-0564">Palmitate</keyword>
<evidence type="ECO:0000256" key="4">
    <source>
        <dbReference type="ARBA" id="ARBA00023139"/>
    </source>
</evidence>
<evidence type="ECO:0000256" key="3">
    <source>
        <dbReference type="ARBA" id="ARBA00023136"/>
    </source>
</evidence>
<gene>
    <name evidence="7" type="ORF">AT746_03055</name>
</gene>
<organism evidence="7 8">
    <name type="scientific">Lacimicrobium alkaliphilum</name>
    <dbReference type="NCBI Taxonomy" id="1526571"/>
    <lineage>
        <taxon>Bacteria</taxon>
        <taxon>Pseudomonadati</taxon>
        <taxon>Pseudomonadota</taxon>
        <taxon>Gammaproteobacteria</taxon>
        <taxon>Alteromonadales</taxon>
        <taxon>Alteromonadaceae</taxon>
        <taxon>Lacimicrobium</taxon>
    </lineage>
</organism>
<dbReference type="OrthoDB" id="9791439at2"/>
<keyword evidence="6" id="KW-0998">Cell outer membrane</keyword>
<evidence type="ECO:0000256" key="5">
    <source>
        <dbReference type="ARBA" id="ARBA00023288"/>
    </source>
</evidence>
<dbReference type="PROSITE" id="PS51257">
    <property type="entry name" value="PROKAR_LIPOPROTEIN"/>
    <property type="match status" value="1"/>
</dbReference>
<evidence type="ECO:0000256" key="6">
    <source>
        <dbReference type="PIRNR" id="PIRNR002859"/>
    </source>
</evidence>
<dbReference type="AlphaFoldDB" id="A0A0U2JIC4"/>
<evidence type="ECO:0000256" key="2">
    <source>
        <dbReference type="ARBA" id="ARBA00022729"/>
    </source>
</evidence>